<dbReference type="InterPro" id="IPR036010">
    <property type="entry name" value="2Fe-2S_ferredoxin-like_sf"/>
</dbReference>
<comment type="caution">
    <text evidence="8">The sequence shown here is derived from an EMBL/GenBank/DDBJ whole genome shotgun (WGS) entry which is preliminary data.</text>
</comment>
<dbReference type="InterPro" id="IPR005107">
    <property type="entry name" value="CO_DH_flav_C"/>
</dbReference>
<evidence type="ECO:0000256" key="5">
    <source>
        <dbReference type="ARBA" id="ARBA00023004"/>
    </source>
</evidence>
<dbReference type="SUPFAM" id="SSF55447">
    <property type="entry name" value="CO dehydrogenase flavoprotein C-terminal domain-like"/>
    <property type="match status" value="1"/>
</dbReference>
<dbReference type="Gene3D" id="3.30.43.10">
    <property type="entry name" value="Uridine Diphospho-n-acetylenolpyruvylglucosamine Reductase, domain 2"/>
    <property type="match status" value="1"/>
</dbReference>
<dbReference type="Pfam" id="PF03450">
    <property type="entry name" value="CO_deh_flav_C"/>
    <property type="match status" value="1"/>
</dbReference>
<dbReference type="PANTHER" id="PTHR45444">
    <property type="entry name" value="XANTHINE DEHYDROGENASE"/>
    <property type="match status" value="1"/>
</dbReference>
<organism evidence="8 9">
    <name type="scientific">Bosea psychrotolerans</name>
    <dbReference type="NCBI Taxonomy" id="1871628"/>
    <lineage>
        <taxon>Bacteria</taxon>
        <taxon>Pseudomonadati</taxon>
        <taxon>Pseudomonadota</taxon>
        <taxon>Alphaproteobacteria</taxon>
        <taxon>Hyphomicrobiales</taxon>
        <taxon>Boseaceae</taxon>
        <taxon>Bosea</taxon>
    </lineage>
</organism>
<dbReference type="InterPro" id="IPR036318">
    <property type="entry name" value="FAD-bd_PCMH-like_sf"/>
</dbReference>
<evidence type="ECO:0000256" key="3">
    <source>
        <dbReference type="ARBA" id="ARBA00022827"/>
    </source>
</evidence>
<reference evidence="8 9" key="1">
    <citation type="submission" date="2018-01" db="EMBL/GenBank/DDBJ databases">
        <title>Genomic Encyclopedia of Type Strains, Phase III (KMG-III): the genomes of soil and plant-associated and newly described type strains.</title>
        <authorList>
            <person name="Whitman W."/>
        </authorList>
    </citation>
    <scope>NUCLEOTIDE SEQUENCE [LARGE SCALE GENOMIC DNA]</scope>
    <source>
        <strain evidence="8 9">1131</strain>
    </source>
</reference>
<dbReference type="PIRSF" id="PIRSF036557">
    <property type="entry name" value="XdhA_RC"/>
    <property type="match status" value="1"/>
</dbReference>
<keyword evidence="5" id="KW-0408">Iron</keyword>
<evidence type="ECO:0000259" key="6">
    <source>
        <dbReference type="PROSITE" id="PS51085"/>
    </source>
</evidence>
<dbReference type="AlphaFoldDB" id="A0A2S4M2K3"/>
<dbReference type="Pfam" id="PF00941">
    <property type="entry name" value="FAD_binding_5"/>
    <property type="match status" value="1"/>
</dbReference>
<evidence type="ECO:0000313" key="9">
    <source>
        <dbReference type="Proteomes" id="UP000236919"/>
    </source>
</evidence>
<dbReference type="Gene3D" id="3.30.465.10">
    <property type="match status" value="1"/>
</dbReference>
<evidence type="ECO:0000256" key="2">
    <source>
        <dbReference type="ARBA" id="ARBA00022723"/>
    </source>
</evidence>
<dbReference type="Gene3D" id="1.10.150.120">
    <property type="entry name" value="[2Fe-2S]-binding domain"/>
    <property type="match status" value="1"/>
</dbReference>
<evidence type="ECO:0000256" key="1">
    <source>
        <dbReference type="ARBA" id="ARBA00022630"/>
    </source>
</evidence>
<evidence type="ECO:0000313" key="8">
    <source>
        <dbReference type="EMBL" id="POR48944.1"/>
    </source>
</evidence>
<accession>A0A2S4M2K3</accession>
<feature type="domain" description="FAD-binding PCMH-type" evidence="7">
    <location>
        <begin position="193"/>
        <end position="399"/>
    </location>
</feature>
<dbReference type="GO" id="GO:0051537">
    <property type="term" value="F:2 iron, 2 sulfur cluster binding"/>
    <property type="evidence" value="ECO:0007669"/>
    <property type="project" value="InterPro"/>
</dbReference>
<feature type="domain" description="2Fe-2S ferredoxin-type" evidence="6">
    <location>
        <begin position="3"/>
        <end position="88"/>
    </location>
</feature>
<dbReference type="Gene3D" id="3.10.20.30">
    <property type="match status" value="1"/>
</dbReference>
<dbReference type="SMART" id="SM01092">
    <property type="entry name" value="CO_deh_flav_C"/>
    <property type="match status" value="1"/>
</dbReference>
<dbReference type="InterPro" id="IPR002346">
    <property type="entry name" value="Mopterin_DH_FAD-bd"/>
</dbReference>
<dbReference type="RefSeq" id="WP_103719882.1">
    <property type="nucleotide sequence ID" value="NZ_PQFZ01000013.1"/>
</dbReference>
<dbReference type="InterPro" id="IPR016208">
    <property type="entry name" value="Ald_Oxase/xanthine_DH-like"/>
</dbReference>
<dbReference type="Proteomes" id="UP000236919">
    <property type="component" value="Unassembled WGS sequence"/>
</dbReference>
<dbReference type="InterPro" id="IPR036884">
    <property type="entry name" value="2Fe-2S-bd_dom_sf"/>
</dbReference>
<dbReference type="PANTHER" id="PTHR45444:SF3">
    <property type="entry name" value="XANTHINE DEHYDROGENASE"/>
    <property type="match status" value="1"/>
</dbReference>
<dbReference type="PROSITE" id="PS51085">
    <property type="entry name" value="2FE2S_FER_2"/>
    <property type="match status" value="1"/>
</dbReference>
<dbReference type="InterPro" id="IPR012675">
    <property type="entry name" value="Beta-grasp_dom_sf"/>
</dbReference>
<dbReference type="InterPro" id="IPR016169">
    <property type="entry name" value="FAD-bd_PCMH_sub2"/>
</dbReference>
<dbReference type="Pfam" id="PF01799">
    <property type="entry name" value="Fer2_2"/>
    <property type="match status" value="1"/>
</dbReference>
<dbReference type="InterPro" id="IPR012175">
    <property type="entry name" value="Xanth_DH_ssu_bac"/>
</dbReference>
<dbReference type="InterPro" id="IPR016166">
    <property type="entry name" value="FAD-bd_PCMH"/>
</dbReference>
<evidence type="ECO:0000256" key="4">
    <source>
        <dbReference type="ARBA" id="ARBA00023002"/>
    </source>
</evidence>
<dbReference type="InterPro" id="IPR036683">
    <property type="entry name" value="CO_DH_flav_C_dom_sf"/>
</dbReference>
<dbReference type="InterPro" id="IPR016167">
    <property type="entry name" value="FAD-bd_PCMH_sub1"/>
</dbReference>
<keyword evidence="3" id="KW-0274">FAD</keyword>
<dbReference type="Gene3D" id="3.30.390.50">
    <property type="entry name" value="CO dehydrogenase flavoprotein, C-terminal domain"/>
    <property type="match status" value="1"/>
</dbReference>
<dbReference type="PROSITE" id="PS51387">
    <property type="entry name" value="FAD_PCMH"/>
    <property type="match status" value="1"/>
</dbReference>
<dbReference type="SUPFAM" id="SSF54292">
    <property type="entry name" value="2Fe-2S ferredoxin-like"/>
    <property type="match status" value="1"/>
</dbReference>
<dbReference type="SUPFAM" id="SSF47741">
    <property type="entry name" value="CO dehydrogenase ISP C-domain like"/>
    <property type="match status" value="1"/>
</dbReference>
<dbReference type="InterPro" id="IPR002888">
    <property type="entry name" value="2Fe-2S-bd"/>
</dbReference>
<dbReference type="OrthoDB" id="9792018at2"/>
<proteinExistence type="predicted"/>
<protein>
    <submittedName>
        <fullName evidence="8">Xanthine dehydrogenase small subunit</fullName>
    </submittedName>
</protein>
<dbReference type="EMBL" id="PQFZ01000013">
    <property type="protein sequence ID" value="POR48944.1"/>
    <property type="molecule type" value="Genomic_DNA"/>
</dbReference>
<dbReference type="InterPro" id="IPR006058">
    <property type="entry name" value="2Fe2S_fd_BS"/>
</dbReference>
<keyword evidence="2" id="KW-0479">Metal-binding</keyword>
<dbReference type="PROSITE" id="PS00197">
    <property type="entry name" value="2FE2S_FER_1"/>
    <property type="match status" value="1"/>
</dbReference>
<dbReference type="GO" id="GO:0016491">
    <property type="term" value="F:oxidoreductase activity"/>
    <property type="evidence" value="ECO:0007669"/>
    <property type="project" value="UniProtKB-KW"/>
</dbReference>
<sequence length="525" mass="56733">MRETLRFLLGDRLVEIASCDPTLTVLDWLRLDQRLTGSKEGCAEGDCGACTVVVGRLDRGALRYEAINACIRFLPTLDGCQLLTVEHLKGADGALHPVQQALVDCHGSQCGFCTPGFVMSLFALWLNEDAPGVTRIEDALAGNLCRCTGYEPIIAAAQRMYGLGQRSQERFATDRPRIASRLAALQDDATLALGSRGSRFYAPACLAALAELMLAHPDATLVAGATDVGLWVTKGMRRLSPVIALGRIEALRDLADEGDHLRIGAMVNHVDLRKALAGLSPQLDELMRRFGGEQVRNAGTIGGNIANGSPIGDLPPALIALGARLVLARRHCEERSDEAIQGDVERAPLDRFATLAMTGETDALQRRTIPLEDFFLDYRKQDRQPGEFVEAVLVPKLPTDAFFHVSKISKRFDEDISAVCGAFFLQRDAAGRISEARLAYGGMAGIPKRAKAAEAALTGRIWDEMAVSDAISALASDFQPLTDMRASAHYRLTVAGNLLRRFLIETTQTGTATRVAGLLAEADHG</sequence>
<keyword evidence="9" id="KW-1185">Reference proteome</keyword>
<name>A0A2S4M2K3_9HYPH</name>
<keyword evidence="1" id="KW-0285">Flavoprotein</keyword>
<evidence type="ECO:0000259" key="7">
    <source>
        <dbReference type="PROSITE" id="PS51387"/>
    </source>
</evidence>
<keyword evidence="4" id="KW-0560">Oxidoreductase</keyword>
<dbReference type="GO" id="GO:0071949">
    <property type="term" value="F:FAD binding"/>
    <property type="evidence" value="ECO:0007669"/>
    <property type="project" value="InterPro"/>
</dbReference>
<dbReference type="SUPFAM" id="SSF56176">
    <property type="entry name" value="FAD-binding/transporter-associated domain-like"/>
    <property type="match status" value="1"/>
</dbReference>
<gene>
    <name evidence="8" type="ORF">CYD53_11375</name>
</gene>
<dbReference type="InterPro" id="IPR001041">
    <property type="entry name" value="2Fe-2S_ferredoxin-type"/>
</dbReference>
<dbReference type="GO" id="GO:0005506">
    <property type="term" value="F:iron ion binding"/>
    <property type="evidence" value="ECO:0007669"/>
    <property type="project" value="InterPro"/>
</dbReference>